<dbReference type="AlphaFoldDB" id="A0A9W7D2P6"/>
<accession>A0A9W7D2P6</accession>
<evidence type="ECO:0000313" key="2">
    <source>
        <dbReference type="Proteomes" id="UP001165121"/>
    </source>
</evidence>
<comment type="caution">
    <text evidence="1">The sequence shown here is derived from an EMBL/GenBank/DDBJ whole genome shotgun (WGS) entry which is preliminary data.</text>
</comment>
<dbReference type="EMBL" id="BSXT01002378">
    <property type="protein sequence ID" value="GMF48544.1"/>
    <property type="molecule type" value="Genomic_DNA"/>
</dbReference>
<reference evidence="1" key="1">
    <citation type="submission" date="2023-04" db="EMBL/GenBank/DDBJ databases">
        <title>Phytophthora fragariaefolia NBRC 109709.</title>
        <authorList>
            <person name="Ichikawa N."/>
            <person name="Sato H."/>
            <person name="Tonouchi N."/>
        </authorList>
    </citation>
    <scope>NUCLEOTIDE SEQUENCE</scope>
    <source>
        <strain evidence="1">NBRC 109709</strain>
    </source>
</reference>
<evidence type="ECO:0000313" key="1">
    <source>
        <dbReference type="EMBL" id="GMF48544.1"/>
    </source>
</evidence>
<keyword evidence="2" id="KW-1185">Reference proteome</keyword>
<organism evidence="1 2">
    <name type="scientific">Phytophthora fragariaefolia</name>
    <dbReference type="NCBI Taxonomy" id="1490495"/>
    <lineage>
        <taxon>Eukaryota</taxon>
        <taxon>Sar</taxon>
        <taxon>Stramenopiles</taxon>
        <taxon>Oomycota</taxon>
        <taxon>Peronosporomycetes</taxon>
        <taxon>Peronosporales</taxon>
        <taxon>Peronosporaceae</taxon>
        <taxon>Phytophthora</taxon>
    </lineage>
</organism>
<dbReference type="Proteomes" id="UP001165121">
    <property type="component" value="Unassembled WGS sequence"/>
</dbReference>
<sequence>MPTQGMLSGGWISTPEPYDWCYQSRNFLSSGASDGMSPSHAHESVCFGTEAIEYPDIFHDMESTSRVCGAANHPASYLPQLV</sequence>
<protein>
    <submittedName>
        <fullName evidence="1">Unnamed protein product</fullName>
    </submittedName>
</protein>
<gene>
    <name evidence="1" type="ORF">Pfra01_001879700</name>
</gene>
<name>A0A9W7D2P6_9STRA</name>
<proteinExistence type="predicted"/>